<reference evidence="1 2" key="1">
    <citation type="submission" date="2019-04" db="EMBL/GenBank/DDBJ databases">
        <title>High contiguity whole genome sequence and gene annotation resource for two Venturia nashicola isolates.</title>
        <authorList>
            <person name="Prokchorchik M."/>
            <person name="Won K."/>
            <person name="Lee Y."/>
            <person name="Choi E.D."/>
            <person name="Segonzac C."/>
            <person name="Sohn K.H."/>
        </authorList>
    </citation>
    <scope>NUCLEOTIDE SEQUENCE [LARGE SCALE GENOMIC DNA]</scope>
    <source>
        <strain evidence="1 2">PRI2</strain>
    </source>
</reference>
<protein>
    <submittedName>
        <fullName evidence="1">Uncharacterized protein</fullName>
    </submittedName>
</protein>
<dbReference type="AlphaFoldDB" id="A0A4Z1NX94"/>
<dbReference type="EMBL" id="SNSC02000012">
    <property type="protein sequence ID" value="TID19732.1"/>
    <property type="molecule type" value="Genomic_DNA"/>
</dbReference>
<comment type="caution">
    <text evidence="1">The sequence shown here is derived from an EMBL/GenBank/DDBJ whole genome shotgun (WGS) entry which is preliminary data.</text>
</comment>
<keyword evidence="2" id="KW-1185">Reference proteome</keyword>
<name>A0A4Z1NX94_9PEZI</name>
<gene>
    <name evidence="1" type="ORF">E6O75_ATG07070</name>
</gene>
<organism evidence="1 2">
    <name type="scientific">Venturia nashicola</name>
    <dbReference type="NCBI Taxonomy" id="86259"/>
    <lineage>
        <taxon>Eukaryota</taxon>
        <taxon>Fungi</taxon>
        <taxon>Dikarya</taxon>
        <taxon>Ascomycota</taxon>
        <taxon>Pezizomycotina</taxon>
        <taxon>Dothideomycetes</taxon>
        <taxon>Pleosporomycetidae</taxon>
        <taxon>Venturiales</taxon>
        <taxon>Venturiaceae</taxon>
        <taxon>Venturia</taxon>
    </lineage>
</organism>
<sequence>MQLGDLRRAAQQKIAVESVFNWDPSHSGLRSAMRLIAQNMAVKLTSALALFCMILQPVTEVIYELYLEQ</sequence>
<proteinExistence type="predicted"/>
<evidence type="ECO:0000313" key="2">
    <source>
        <dbReference type="Proteomes" id="UP000298493"/>
    </source>
</evidence>
<dbReference type="Proteomes" id="UP000298493">
    <property type="component" value="Unassembled WGS sequence"/>
</dbReference>
<evidence type="ECO:0000313" key="1">
    <source>
        <dbReference type="EMBL" id="TID19732.1"/>
    </source>
</evidence>
<accession>A0A4Z1NX94</accession>